<dbReference type="InterPro" id="IPR001387">
    <property type="entry name" value="Cro/C1-type_HTH"/>
</dbReference>
<dbReference type="CDD" id="cd00093">
    <property type="entry name" value="HTH_XRE"/>
    <property type="match status" value="1"/>
</dbReference>
<reference evidence="3 4" key="1">
    <citation type="submission" date="2019-08" db="EMBL/GenBank/DDBJ databases">
        <title>In-depth cultivation of the pig gut microbiome towards novel bacterial diversity and tailored functional studies.</title>
        <authorList>
            <person name="Wylensek D."/>
            <person name="Hitch T.C.A."/>
            <person name="Clavel T."/>
        </authorList>
    </citation>
    <scope>NUCLEOTIDE SEQUENCE [LARGE SCALE GENOMIC DNA]</scope>
    <source>
        <strain evidence="3 4">WCA-693-APC-5D-A</strain>
    </source>
</reference>
<gene>
    <name evidence="3" type="ORF">FYJ84_04000</name>
</gene>
<dbReference type="PANTHER" id="PTHR46797">
    <property type="entry name" value="HTH-TYPE TRANSCRIPTIONAL REGULATOR"/>
    <property type="match status" value="1"/>
</dbReference>
<dbReference type="AlphaFoldDB" id="A0A6I2UE84"/>
<comment type="caution">
    <text evidence="3">The sequence shown here is derived from an EMBL/GenBank/DDBJ whole genome shotgun (WGS) entry which is preliminary data.</text>
</comment>
<feature type="domain" description="HTH cro/C1-type" evidence="2">
    <location>
        <begin position="24"/>
        <end position="78"/>
    </location>
</feature>
<name>A0A6I2UE84_9FIRM</name>
<evidence type="ECO:0000313" key="4">
    <source>
        <dbReference type="Proteomes" id="UP000433181"/>
    </source>
</evidence>
<dbReference type="InterPro" id="IPR010982">
    <property type="entry name" value="Lambda_DNA-bd_dom_sf"/>
</dbReference>
<dbReference type="EMBL" id="VUNR01000005">
    <property type="protein sequence ID" value="MSU08155.1"/>
    <property type="molecule type" value="Genomic_DNA"/>
</dbReference>
<dbReference type="Proteomes" id="UP000433181">
    <property type="component" value="Unassembled WGS sequence"/>
</dbReference>
<evidence type="ECO:0000313" key="3">
    <source>
        <dbReference type="EMBL" id="MSU08155.1"/>
    </source>
</evidence>
<dbReference type="Gene3D" id="1.10.260.40">
    <property type="entry name" value="lambda repressor-like DNA-binding domains"/>
    <property type="match status" value="1"/>
</dbReference>
<dbReference type="Pfam" id="PF01381">
    <property type="entry name" value="HTH_3"/>
    <property type="match status" value="1"/>
</dbReference>
<keyword evidence="4" id="KW-1185">Reference proteome</keyword>
<keyword evidence="1" id="KW-0238">DNA-binding</keyword>
<dbReference type="GO" id="GO:0005829">
    <property type="term" value="C:cytosol"/>
    <property type="evidence" value="ECO:0007669"/>
    <property type="project" value="TreeGrafter"/>
</dbReference>
<dbReference type="GO" id="GO:0003677">
    <property type="term" value="F:DNA binding"/>
    <property type="evidence" value="ECO:0007669"/>
    <property type="project" value="UniProtKB-KW"/>
</dbReference>
<accession>A0A6I2UE84</accession>
<dbReference type="SMART" id="SM00530">
    <property type="entry name" value="HTH_XRE"/>
    <property type="match status" value="1"/>
</dbReference>
<dbReference type="SUPFAM" id="SSF47413">
    <property type="entry name" value="lambda repressor-like DNA-binding domains"/>
    <property type="match status" value="1"/>
</dbReference>
<dbReference type="GO" id="GO:0003700">
    <property type="term" value="F:DNA-binding transcription factor activity"/>
    <property type="evidence" value="ECO:0007669"/>
    <property type="project" value="TreeGrafter"/>
</dbReference>
<dbReference type="PANTHER" id="PTHR46797:SF24">
    <property type="entry name" value="DNA-BINDING PHAGE PROTEIN"/>
    <property type="match status" value="1"/>
</dbReference>
<dbReference type="InterPro" id="IPR050807">
    <property type="entry name" value="TransReg_Diox_bact_type"/>
</dbReference>
<sequence>MTTYMIQHVISVVKERSEIFMRKIRELREAQGLSQRDLAYRVGVSLPAIQRLENGEGDPKWSTIEKTANELKVSVDHMMGRNVESLHLAKRFSKEELDLMVKFLEDMRSLYTPGT</sequence>
<organism evidence="3 4">
    <name type="scientific">Anaerovibrio slackiae</name>
    <dbReference type="NCBI Taxonomy" id="2652309"/>
    <lineage>
        <taxon>Bacteria</taxon>
        <taxon>Bacillati</taxon>
        <taxon>Bacillota</taxon>
        <taxon>Negativicutes</taxon>
        <taxon>Selenomonadales</taxon>
        <taxon>Selenomonadaceae</taxon>
        <taxon>Anaerovibrio</taxon>
    </lineage>
</organism>
<evidence type="ECO:0000256" key="1">
    <source>
        <dbReference type="ARBA" id="ARBA00023125"/>
    </source>
</evidence>
<dbReference type="PROSITE" id="PS50943">
    <property type="entry name" value="HTH_CROC1"/>
    <property type="match status" value="1"/>
</dbReference>
<proteinExistence type="predicted"/>
<evidence type="ECO:0000259" key="2">
    <source>
        <dbReference type="PROSITE" id="PS50943"/>
    </source>
</evidence>
<protein>
    <submittedName>
        <fullName evidence="3">Helix-turn-helix transcriptional regulator</fullName>
    </submittedName>
</protein>